<dbReference type="AlphaFoldDB" id="A0A8T0JBX8"/>
<sequence>MWWPWWVVGQGGGVGWGGLVWASAVPGSAWNVPHDAVGSVLASEPPRSKSAFGPDSDFFARINHSFRLVCNIHAMFAGISDQTRMEEATFVEGCNRGISRFS</sequence>
<organism evidence="1 2">
    <name type="scientific">Ceratodon purpureus</name>
    <name type="common">Fire moss</name>
    <name type="synonym">Dicranum purpureum</name>
    <dbReference type="NCBI Taxonomy" id="3225"/>
    <lineage>
        <taxon>Eukaryota</taxon>
        <taxon>Viridiplantae</taxon>
        <taxon>Streptophyta</taxon>
        <taxon>Embryophyta</taxon>
        <taxon>Bryophyta</taxon>
        <taxon>Bryophytina</taxon>
        <taxon>Bryopsida</taxon>
        <taxon>Dicranidae</taxon>
        <taxon>Pseudoditrichales</taxon>
        <taxon>Ditrichaceae</taxon>
        <taxon>Ceratodon</taxon>
    </lineage>
</organism>
<name>A0A8T0JBX8_CERPU</name>
<dbReference type="EMBL" id="CM026421">
    <property type="protein sequence ID" value="KAG0593420.1"/>
    <property type="molecule type" value="Genomic_DNA"/>
</dbReference>
<evidence type="ECO:0000313" key="1">
    <source>
        <dbReference type="EMBL" id="KAG0593420.1"/>
    </source>
</evidence>
<protein>
    <submittedName>
        <fullName evidence="1">Uncharacterized protein</fullName>
    </submittedName>
</protein>
<gene>
    <name evidence="1" type="ORF">KC19_1G328600</name>
</gene>
<keyword evidence="2" id="KW-1185">Reference proteome</keyword>
<dbReference type="Proteomes" id="UP000822688">
    <property type="component" value="Chromosome 1"/>
</dbReference>
<proteinExistence type="predicted"/>
<comment type="caution">
    <text evidence="1">The sequence shown here is derived from an EMBL/GenBank/DDBJ whole genome shotgun (WGS) entry which is preliminary data.</text>
</comment>
<reference evidence="1" key="1">
    <citation type="submission" date="2020-06" db="EMBL/GenBank/DDBJ databases">
        <title>WGS assembly of Ceratodon purpureus strain R40.</title>
        <authorList>
            <person name="Carey S.B."/>
            <person name="Jenkins J."/>
            <person name="Shu S."/>
            <person name="Lovell J.T."/>
            <person name="Sreedasyam A."/>
            <person name="Maumus F."/>
            <person name="Tiley G.P."/>
            <person name="Fernandez-Pozo N."/>
            <person name="Barry K."/>
            <person name="Chen C."/>
            <person name="Wang M."/>
            <person name="Lipzen A."/>
            <person name="Daum C."/>
            <person name="Saski C.A."/>
            <person name="Payton A.C."/>
            <person name="Mcbreen J.C."/>
            <person name="Conrad R.E."/>
            <person name="Kollar L.M."/>
            <person name="Olsson S."/>
            <person name="Huttunen S."/>
            <person name="Landis J.B."/>
            <person name="Wickett N.J."/>
            <person name="Johnson M.G."/>
            <person name="Rensing S.A."/>
            <person name="Grimwood J."/>
            <person name="Schmutz J."/>
            <person name="Mcdaniel S.F."/>
        </authorList>
    </citation>
    <scope>NUCLEOTIDE SEQUENCE</scope>
    <source>
        <strain evidence="1">R40</strain>
    </source>
</reference>
<accession>A0A8T0JBX8</accession>
<evidence type="ECO:0000313" key="2">
    <source>
        <dbReference type="Proteomes" id="UP000822688"/>
    </source>
</evidence>